<dbReference type="Gene3D" id="3.30.930.10">
    <property type="entry name" value="Bira Bifunctional Protein, Domain 2"/>
    <property type="match status" value="1"/>
</dbReference>
<dbReference type="NCBIfam" id="TIGR00472">
    <property type="entry name" value="pheT_bact"/>
    <property type="match status" value="1"/>
</dbReference>
<evidence type="ECO:0000256" key="5">
    <source>
        <dbReference type="ARBA" id="ARBA00022555"/>
    </source>
</evidence>
<evidence type="ECO:0000259" key="18">
    <source>
        <dbReference type="PROSITE" id="PS51447"/>
    </source>
</evidence>
<evidence type="ECO:0000256" key="9">
    <source>
        <dbReference type="ARBA" id="ARBA00022840"/>
    </source>
</evidence>
<dbReference type="InterPro" id="IPR005146">
    <property type="entry name" value="B3/B4_tRNA-bd"/>
</dbReference>
<keyword evidence="13 15" id="KW-0030">Aminoacyl-tRNA synthetase</keyword>
<proteinExistence type="inferred from homology"/>
<feature type="binding site" evidence="15">
    <location>
        <position position="469"/>
    </location>
    <ligand>
        <name>Mg(2+)</name>
        <dbReference type="ChEBI" id="CHEBI:18420"/>
        <note>shared with alpha subunit</note>
    </ligand>
</feature>
<organism evidence="20 21">
    <name type="scientific">Aquiluna borgnonia</name>
    <dbReference type="NCBI Taxonomy" id="2499157"/>
    <lineage>
        <taxon>Bacteria</taxon>
        <taxon>Bacillati</taxon>
        <taxon>Actinomycetota</taxon>
        <taxon>Actinomycetes</taxon>
        <taxon>Micrococcales</taxon>
        <taxon>Microbacteriaceae</taxon>
        <taxon>Luna cluster</taxon>
        <taxon>Luna-1 subcluster</taxon>
        <taxon>Aquiluna</taxon>
    </lineage>
</organism>
<evidence type="ECO:0000256" key="12">
    <source>
        <dbReference type="ARBA" id="ARBA00022917"/>
    </source>
</evidence>
<dbReference type="SMART" id="SM00896">
    <property type="entry name" value="FDX-ACB"/>
    <property type="match status" value="1"/>
</dbReference>
<evidence type="ECO:0000256" key="3">
    <source>
        <dbReference type="ARBA" id="ARBA00011209"/>
    </source>
</evidence>
<dbReference type="InterPro" id="IPR041616">
    <property type="entry name" value="PheRS_beta_core"/>
</dbReference>
<dbReference type="Gene3D" id="3.30.56.10">
    <property type="match status" value="2"/>
</dbReference>
<dbReference type="GO" id="GO:0005524">
    <property type="term" value="F:ATP binding"/>
    <property type="evidence" value="ECO:0007669"/>
    <property type="project" value="UniProtKB-UniRule"/>
</dbReference>
<keyword evidence="6 15" id="KW-0436">Ligase</keyword>
<dbReference type="SUPFAM" id="SSF54991">
    <property type="entry name" value="Anticodon-binding domain of PheRS"/>
    <property type="match status" value="1"/>
</dbReference>
<dbReference type="KEGG" id="aqg:HRU87_04440"/>
<feature type="binding site" evidence="15">
    <location>
        <position position="472"/>
    </location>
    <ligand>
        <name>Mg(2+)</name>
        <dbReference type="ChEBI" id="CHEBI:18420"/>
        <note>shared with alpha subunit</note>
    </ligand>
</feature>
<evidence type="ECO:0000256" key="13">
    <source>
        <dbReference type="ARBA" id="ARBA00023146"/>
    </source>
</evidence>
<dbReference type="SUPFAM" id="SSF55681">
    <property type="entry name" value="Class II aaRS and biotin synthetases"/>
    <property type="match status" value="1"/>
</dbReference>
<dbReference type="PROSITE" id="PS50886">
    <property type="entry name" value="TRBD"/>
    <property type="match status" value="1"/>
</dbReference>
<dbReference type="InterPro" id="IPR033714">
    <property type="entry name" value="tRNA_bind_bactPheRS"/>
</dbReference>
<dbReference type="RefSeq" id="WP_173493726.1">
    <property type="nucleotide sequence ID" value="NZ_CP054056.1"/>
</dbReference>
<dbReference type="HAMAP" id="MF_00283">
    <property type="entry name" value="Phe_tRNA_synth_beta1"/>
    <property type="match status" value="1"/>
</dbReference>
<dbReference type="GO" id="GO:0009328">
    <property type="term" value="C:phenylalanine-tRNA ligase complex"/>
    <property type="evidence" value="ECO:0007669"/>
    <property type="project" value="TreeGrafter"/>
</dbReference>
<dbReference type="SUPFAM" id="SSF50249">
    <property type="entry name" value="Nucleic acid-binding proteins"/>
    <property type="match status" value="1"/>
</dbReference>
<gene>
    <name evidence="15" type="primary">pheT</name>
    <name evidence="20" type="ORF">HRU87_04440</name>
</gene>
<protein>
    <recommendedName>
        <fullName evidence="15">Phenylalanine--tRNA ligase beta subunit</fullName>
        <ecNumber evidence="15">6.1.1.20</ecNumber>
    </recommendedName>
    <alternativeName>
        <fullName evidence="15">Phenylalanyl-tRNA synthetase beta subunit</fullName>
        <shortName evidence="15">PheRS</shortName>
    </alternativeName>
</protein>
<dbReference type="PROSITE" id="PS51483">
    <property type="entry name" value="B5"/>
    <property type="match status" value="1"/>
</dbReference>
<dbReference type="InterPro" id="IPR045060">
    <property type="entry name" value="Phe-tRNA-ligase_IIc_bsu"/>
</dbReference>
<dbReference type="CDD" id="cd02796">
    <property type="entry name" value="tRNA_bind_bactPheRS"/>
    <property type="match status" value="1"/>
</dbReference>
<evidence type="ECO:0000256" key="6">
    <source>
        <dbReference type="ARBA" id="ARBA00022598"/>
    </source>
</evidence>
<evidence type="ECO:0000259" key="17">
    <source>
        <dbReference type="PROSITE" id="PS50886"/>
    </source>
</evidence>
<dbReference type="InterPro" id="IPR005121">
    <property type="entry name" value="Fdx_antiC-bd"/>
</dbReference>
<dbReference type="Pfam" id="PF17759">
    <property type="entry name" value="tRNA_synthFbeta"/>
    <property type="match status" value="1"/>
</dbReference>
<dbReference type="InterPro" id="IPR012340">
    <property type="entry name" value="NA-bd_OB-fold"/>
</dbReference>
<dbReference type="EC" id="6.1.1.20" evidence="15"/>
<dbReference type="InterPro" id="IPR005147">
    <property type="entry name" value="tRNA_synthase_B5-dom"/>
</dbReference>
<keyword evidence="8 15" id="KW-0547">Nucleotide-binding</keyword>
<dbReference type="EMBL" id="CP054056">
    <property type="protein sequence ID" value="QKJ25429.1"/>
    <property type="molecule type" value="Genomic_DNA"/>
</dbReference>
<evidence type="ECO:0000256" key="16">
    <source>
        <dbReference type="PROSITE-ProRule" id="PRU00209"/>
    </source>
</evidence>
<keyword evidence="4 15" id="KW-0963">Cytoplasm</keyword>
<dbReference type="InterPro" id="IPR004532">
    <property type="entry name" value="Phe-tRNA-ligase_IIc_bsu_bact"/>
</dbReference>
<dbReference type="GO" id="GO:0004826">
    <property type="term" value="F:phenylalanine-tRNA ligase activity"/>
    <property type="evidence" value="ECO:0007669"/>
    <property type="project" value="UniProtKB-UniRule"/>
</dbReference>
<comment type="cofactor">
    <cofactor evidence="15">
        <name>Mg(2+)</name>
        <dbReference type="ChEBI" id="CHEBI:18420"/>
    </cofactor>
    <text evidence="15">Binds 2 magnesium ions per tetramer.</text>
</comment>
<accession>A0A7D4Q491</accession>
<dbReference type="GO" id="GO:0000287">
    <property type="term" value="F:magnesium ion binding"/>
    <property type="evidence" value="ECO:0007669"/>
    <property type="project" value="UniProtKB-UniRule"/>
</dbReference>
<dbReference type="Gene3D" id="3.30.70.380">
    <property type="entry name" value="Ferrodoxin-fold anticodon-binding domain"/>
    <property type="match status" value="1"/>
</dbReference>
<evidence type="ECO:0000256" key="10">
    <source>
        <dbReference type="ARBA" id="ARBA00022842"/>
    </source>
</evidence>
<evidence type="ECO:0000256" key="7">
    <source>
        <dbReference type="ARBA" id="ARBA00022723"/>
    </source>
</evidence>
<keyword evidence="9 15" id="KW-0067">ATP-binding</keyword>
<feature type="domain" description="FDX-ACB" evidence="18">
    <location>
        <begin position="729"/>
        <end position="822"/>
    </location>
</feature>
<dbReference type="PROSITE" id="PS51447">
    <property type="entry name" value="FDX_ACB"/>
    <property type="match status" value="1"/>
</dbReference>
<feature type="domain" description="TRNA-binding" evidence="17">
    <location>
        <begin position="40"/>
        <end position="154"/>
    </location>
</feature>
<feature type="binding site" evidence="15">
    <location>
        <position position="473"/>
    </location>
    <ligand>
        <name>Mg(2+)</name>
        <dbReference type="ChEBI" id="CHEBI:18420"/>
        <note>shared with alpha subunit</note>
    </ligand>
</feature>
<dbReference type="SUPFAM" id="SSF56037">
    <property type="entry name" value="PheT/TilS domain"/>
    <property type="match status" value="1"/>
</dbReference>
<dbReference type="Proteomes" id="UP000501003">
    <property type="component" value="Chromosome"/>
</dbReference>
<evidence type="ECO:0000256" key="1">
    <source>
        <dbReference type="ARBA" id="ARBA00004496"/>
    </source>
</evidence>
<reference evidence="20 21" key="1">
    <citation type="submission" date="2020-05" db="EMBL/GenBank/DDBJ databases">
        <title>Aquirufa sp. strain 15G-AUS-rot a new Aquirufa species.</title>
        <authorList>
            <person name="Pitt A."/>
            <person name="Hahn M.W."/>
        </authorList>
    </citation>
    <scope>NUCLEOTIDE SEQUENCE [LARGE SCALE GENOMIC DNA]</scope>
    <source>
        <strain evidence="20 21">15G-AUS-rot</strain>
    </source>
</reference>
<evidence type="ECO:0000313" key="20">
    <source>
        <dbReference type="EMBL" id="QKJ25429.1"/>
    </source>
</evidence>
<evidence type="ECO:0000256" key="15">
    <source>
        <dbReference type="HAMAP-Rule" id="MF_00283"/>
    </source>
</evidence>
<evidence type="ECO:0000256" key="4">
    <source>
        <dbReference type="ARBA" id="ARBA00022490"/>
    </source>
</evidence>
<dbReference type="GO" id="GO:0000049">
    <property type="term" value="F:tRNA binding"/>
    <property type="evidence" value="ECO:0007669"/>
    <property type="project" value="UniProtKB-UniRule"/>
</dbReference>
<dbReference type="AlphaFoldDB" id="A0A7D4Q491"/>
<keyword evidence="10 15" id="KW-0460">Magnesium</keyword>
<evidence type="ECO:0000256" key="2">
    <source>
        <dbReference type="ARBA" id="ARBA00008653"/>
    </source>
</evidence>
<dbReference type="SMART" id="SM00874">
    <property type="entry name" value="B5"/>
    <property type="match status" value="1"/>
</dbReference>
<dbReference type="Pfam" id="PF03147">
    <property type="entry name" value="FDX-ACB"/>
    <property type="match status" value="1"/>
</dbReference>
<comment type="catalytic activity">
    <reaction evidence="14 15">
        <text>tRNA(Phe) + L-phenylalanine + ATP = L-phenylalanyl-tRNA(Phe) + AMP + diphosphate + H(+)</text>
        <dbReference type="Rhea" id="RHEA:19413"/>
        <dbReference type="Rhea" id="RHEA-COMP:9668"/>
        <dbReference type="Rhea" id="RHEA-COMP:9699"/>
        <dbReference type="ChEBI" id="CHEBI:15378"/>
        <dbReference type="ChEBI" id="CHEBI:30616"/>
        <dbReference type="ChEBI" id="CHEBI:33019"/>
        <dbReference type="ChEBI" id="CHEBI:58095"/>
        <dbReference type="ChEBI" id="CHEBI:78442"/>
        <dbReference type="ChEBI" id="CHEBI:78531"/>
        <dbReference type="ChEBI" id="CHEBI:456215"/>
        <dbReference type="EC" id="6.1.1.20"/>
    </reaction>
</comment>
<dbReference type="SUPFAM" id="SSF46955">
    <property type="entry name" value="Putative DNA-binding domain"/>
    <property type="match status" value="1"/>
</dbReference>
<comment type="subcellular location">
    <subcellularLocation>
        <location evidence="1 15">Cytoplasm</location>
    </subcellularLocation>
</comment>
<dbReference type="Pfam" id="PF03483">
    <property type="entry name" value="B3_4"/>
    <property type="match status" value="1"/>
</dbReference>
<dbReference type="GO" id="GO:0006432">
    <property type="term" value="P:phenylalanyl-tRNA aminoacylation"/>
    <property type="evidence" value="ECO:0007669"/>
    <property type="project" value="UniProtKB-UniRule"/>
</dbReference>
<dbReference type="SMART" id="SM00873">
    <property type="entry name" value="B3_4"/>
    <property type="match status" value="1"/>
</dbReference>
<dbReference type="Pfam" id="PF01588">
    <property type="entry name" value="tRNA_bind"/>
    <property type="match status" value="1"/>
</dbReference>
<comment type="similarity">
    <text evidence="2 15">Belongs to the phenylalanyl-tRNA synthetase beta subunit family. Type 1 subfamily.</text>
</comment>
<dbReference type="PANTHER" id="PTHR10947">
    <property type="entry name" value="PHENYLALANYL-TRNA SYNTHETASE BETA CHAIN AND LEUCINE-RICH REPEAT-CONTAINING PROTEIN 47"/>
    <property type="match status" value="1"/>
</dbReference>
<keyword evidence="12 15" id="KW-0648">Protein biosynthesis</keyword>
<dbReference type="Gene3D" id="2.40.50.140">
    <property type="entry name" value="Nucleic acid-binding proteins"/>
    <property type="match status" value="1"/>
</dbReference>
<evidence type="ECO:0000256" key="11">
    <source>
        <dbReference type="ARBA" id="ARBA00022884"/>
    </source>
</evidence>
<dbReference type="Gene3D" id="3.50.40.10">
    <property type="entry name" value="Phenylalanyl-trna Synthetase, Chain B, domain 3"/>
    <property type="match status" value="1"/>
</dbReference>
<evidence type="ECO:0000259" key="19">
    <source>
        <dbReference type="PROSITE" id="PS51483"/>
    </source>
</evidence>
<evidence type="ECO:0000313" key="21">
    <source>
        <dbReference type="Proteomes" id="UP000501003"/>
    </source>
</evidence>
<keyword evidence="7 15" id="KW-0479">Metal-binding</keyword>
<dbReference type="PANTHER" id="PTHR10947:SF0">
    <property type="entry name" value="PHENYLALANINE--TRNA LIGASE BETA SUBUNIT"/>
    <property type="match status" value="1"/>
</dbReference>
<comment type="subunit">
    <text evidence="3 15">Tetramer of two alpha and two beta subunits.</text>
</comment>
<evidence type="ECO:0000256" key="8">
    <source>
        <dbReference type="ARBA" id="ARBA00022741"/>
    </source>
</evidence>
<dbReference type="InterPro" id="IPR002547">
    <property type="entry name" value="tRNA-bd_dom"/>
</dbReference>
<feature type="binding site" evidence="15">
    <location>
        <position position="463"/>
    </location>
    <ligand>
        <name>Mg(2+)</name>
        <dbReference type="ChEBI" id="CHEBI:18420"/>
        <note>shared with alpha subunit</note>
    </ligand>
</feature>
<feature type="domain" description="B5" evidence="19">
    <location>
        <begin position="410"/>
        <end position="485"/>
    </location>
</feature>
<sequence>MRVPLSWLVEYVELEPNATPHDVMAELVKVGLEEEGAHGGDIRGPIVVGKVIEFVEEPQANGKTIRWCQVEVAPGVVNGIVCGARNFFEGDKVVVTLPGSALPGGFEIAARKTYGHVSDGMIASSRELGLSDEHEGILRLQTLGLDPEVGTDALELLGLNESAAEVNVTPDRGYCLSIRGIAREYAHASGVKFTDPISRVNPKQAAGFEVVVTDTAPIHGVQGCSRFTTLEVRGIDATAKVPGWMANRLKLAGMRSISIAVDITNYVMLELGQPLHAYDADKLVGGITVRRAQMGERLVTLDEKDRELHPQDLLICDQAGPIGLAGVMGGARTEVSETTKNVLIEAAVFDPISIARSARRHKLPSEASKRFERGVDREVGPYAAARVAQLLIELAGGELSGVGSSYSLNEPPVEIELPFTFASELVGVDYPNQQILDVLHQIGCELRVHDDAVAVTPPSWRPDLRHKTDLVEEVARLVGYDRIPVRIPVAPPGRGLTPRQQLRRRVLNGLSGAGFVEVLNYPFCSSEQNGAFSSVEAVALENPIQSDFPQLRLSLLPGLLSAAARNLSRGASSVALIEEGSVFLPAPAEPVLELPVGNARPSEEVLAALKAAIPVQPRHIAGLMFGDWIPQGPGQQPVQAGFPQALMAVEQVVRAAGLGHEIHQEPVQGLHPGRSARIMVLGTEIGLVGEVDPAIAQEYHLPRRIGVFELNLDALHQLAPSVLQASELRVMPAATQDISLVVSQDVVAGDLAAAISEGAGELLESIQVVDLYVGPGLPQGTKSVTFSLVFRAIDKTLTQAEASASRDAGVAVAAQKYGASLRS</sequence>
<dbReference type="CDD" id="cd00769">
    <property type="entry name" value="PheRS_beta_core"/>
    <property type="match status" value="1"/>
</dbReference>
<dbReference type="InterPro" id="IPR020825">
    <property type="entry name" value="Phe-tRNA_synthase-like_B3/B4"/>
</dbReference>
<dbReference type="InterPro" id="IPR045864">
    <property type="entry name" value="aa-tRNA-synth_II/BPL/LPL"/>
</dbReference>
<evidence type="ECO:0000256" key="14">
    <source>
        <dbReference type="ARBA" id="ARBA00049255"/>
    </source>
</evidence>
<dbReference type="Pfam" id="PF03484">
    <property type="entry name" value="B5"/>
    <property type="match status" value="1"/>
</dbReference>
<dbReference type="InterPro" id="IPR009061">
    <property type="entry name" value="DNA-bd_dom_put_sf"/>
</dbReference>
<name>A0A7D4Q491_9MICO</name>
<dbReference type="FunFam" id="3.50.40.10:FF:000001">
    <property type="entry name" value="Phenylalanine--tRNA ligase beta subunit"/>
    <property type="match status" value="1"/>
</dbReference>
<dbReference type="InterPro" id="IPR036690">
    <property type="entry name" value="Fdx_antiC-bd_sf"/>
</dbReference>
<keyword evidence="21" id="KW-1185">Reference proteome</keyword>
<keyword evidence="5 16" id="KW-0820">tRNA-binding</keyword>
<keyword evidence="11 16" id="KW-0694">RNA-binding</keyword>